<keyword evidence="5" id="KW-0813">Transport</keyword>
<evidence type="ECO:0000256" key="5">
    <source>
        <dbReference type="ARBA" id="ARBA00022448"/>
    </source>
</evidence>
<feature type="domain" description="NADH dehydrogenase subunit 2 C-terminal" evidence="19">
    <location>
        <begin position="287"/>
        <end position="341"/>
    </location>
</feature>
<keyword evidence="7 17" id="KW-0812">Transmembrane</keyword>
<evidence type="ECO:0000256" key="3">
    <source>
        <dbReference type="ARBA" id="ARBA00012944"/>
    </source>
</evidence>
<sequence length="345" mass="38064">MSPLILPIMVLALGAGTTLTLMSSHWLLAWMGLEISTLAIIPLMIKEHHSRAVEASTKYFLIQATAAAMLLFAGTMNAWLTGMWEISQMTHPLPLTLTTIALSFKMGLAPMHSWLPDVMQGIDLKIGLVLATWQKLAPFSLLFQINNGILMILLGLTSVILGGWGGLNQTQLRKIMAYSSIAHFGWMFMVMQLLPSLSWVALFTYAIMTFSLFNTFMLSKATNINSLSTSWMKTPALTALTPLILLSLGGLPPLTGFLPKWMILQELTKQEFNVTATTAALSALLSLYFYLRLSYSMTLTIAPNTSTNTVSWRLYDPNITTPSASSITMTLLLLPLLPLMMAFTF</sequence>
<dbReference type="PANTHER" id="PTHR46552">
    <property type="entry name" value="NADH-UBIQUINONE OXIDOREDUCTASE CHAIN 2"/>
    <property type="match status" value="1"/>
</dbReference>
<keyword evidence="10 17" id="KW-0249">Electron transport</keyword>
<evidence type="ECO:0000256" key="1">
    <source>
        <dbReference type="ARBA" id="ARBA00004448"/>
    </source>
</evidence>
<feature type="transmembrane region" description="Helical" evidence="17">
    <location>
        <begin position="57"/>
        <end position="80"/>
    </location>
</feature>
<evidence type="ECO:0000313" key="20">
    <source>
        <dbReference type="EMBL" id="QEN17760.1"/>
    </source>
</evidence>
<evidence type="ECO:0000256" key="13">
    <source>
        <dbReference type="ARBA" id="ARBA00023075"/>
    </source>
</evidence>
<evidence type="ECO:0000256" key="12">
    <source>
        <dbReference type="ARBA" id="ARBA00023027"/>
    </source>
</evidence>
<dbReference type="GO" id="GO:0005743">
    <property type="term" value="C:mitochondrial inner membrane"/>
    <property type="evidence" value="ECO:0007669"/>
    <property type="project" value="UniProtKB-SubCell"/>
</dbReference>
<evidence type="ECO:0000259" key="18">
    <source>
        <dbReference type="Pfam" id="PF00361"/>
    </source>
</evidence>
<reference evidence="20" key="1">
    <citation type="journal article" date="2019" name="Ichthyol. Explor. Freshw.">
        <title>Review of the Nothobranchius taeniopygus species group from central and western Tanzania with descriptions of five new species and redescription of Nothobranchius taeniopygus (Teleostei: Nothobranchiidae).</title>
        <authorList>
            <person name="Watters B.R."/>
            <person name="Nagy B."/>
            <person name="van der Merwe P.D.W."/>
            <person name="Cotterill F.P.D."/>
            <person name="Bellstedt D.U."/>
        </authorList>
    </citation>
    <scope>NUCLEOTIDE SEQUENCE</scope>
</reference>
<evidence type="ECO:0000256" key="11">
    <source>
        <dbReference type="ARBA" id="ARBA00022989"/>
    </source>
</evidence>
<feature type="transmembrane region" description="Helical" evidence="17">
    <location>
        <begin position="26"/>
        <end position="45"/>
    </location>
</feature>
<evidence type="ECO:0000256" key="4">
    <source>
        <dbReference type="ARBA" id="ARBA00021008"/>
    </source>
</evidence>
<evidence type="ECO:0000256" key="16">
    <source>
        <dbReference type="ARBA" id="ARBA00049551"/>
    </source>
</evidence>
<keyword evidence="15 17" id="KW-0472">Membrane</keyword>
<comment type="function">
    <text evidence="17">Core subunit of the mitochondrial membrane respiratory chain NADH dehydrogenase (Complex I) which catalyzes electron transfer from NADH through the respiratory chain, using ubiquinone as an electron acceptor. Essential for the catalytic activity and assembly of complex I.</text>
</comment>
<feature type="transmembrane region" description="Helical" evidence="17">
    <location>
        <begin position="323"/>
        <end position="343"/>
    </location>
</feature>
<dbReference type="Pfam" id="PF00361">
    <property type="entry name" value="Proton_antipo_M"/>
    <property type="match status" value="1"/>
</dbReference>
<evidence type="ECO:0000256" key="2">
    <source>
        <dbReference type="ARBA" id="ARBA00007012"/>
    </source>
</evidence>
<gene>
    <name evidence="20" type="primary">ND2</name>
</gene>
<dbReference type="EC" id="7.1.1.2" evidence="3 17"/>
<reference evidence="20" key="2">
    <citation type="submission" date="2019-06" db="EMBL/GenBank/DDBJ databases">
        <authorList>
            <person name="van der Merwe P.D."/>
            <person name="Bellstedt D.U."/>
        </authorList>
    </citation>
    <scope>NUCLEOTIDE SEQUENCE</scope>
</reference>
<name>A0A5C1REM5_9TELE</name>
<organism evidence="20">
    <name type="scientific">Nothobranchius robustus</name>
    <name type="common">red Victoria nothobranch</name>
    <dbReference type="NCBI Taxonomy" id="1548447"/>
    <lineage>
        <taxon>Eukaryota</taxon>
        <taxon>Metazoa</taxon>
        <taxon>Chordata</taxon>
        <taxon>Craniata</taxon>
        <taxon>Vertebrata</taxon>
        <taxon>Euteleostomi</taxon>
        <taxon>Actinopterygii</taxon>
        <taxon>Neopterygii</taxon>
        <taxon>Teleostei</taxon>
        <taxon>Neoteleostei</taxon>
        <taxon>Acanthomorphata</taxon>
        <taxon>Ovalentaria</taxon>
        <taxon>Atherinomorphae</taxon>
        <taxon>Cyprinodontiformes</taxon>
        <taxon>Nothobranchiidae</taxon>
        <taxon>Nothobranchius</taxon>
    </lineage>
</organism>
<dbReference type="Pfam" id="PF06444">
    <property type="entry name" value="NADH_dehy_S2_C"/>
    <property type="match status" value="1"/>
</dbReference>
<geneLocation type="mitochondrion" evidence="20"/>
<dbReference type="InterPro" id="IPR001750">
    <property type="entry name" value="ND/Mrp_TM"/>
</dbReference>
<evidence type="ECO:0000256" key="10">
    <source>
        <dbReference type="ARBA" id="ARBA00022982"/>
    </source>
</evidence>
<proteinExistence type="inferred from homology"/>
<keyword evidence="13 17" id="KW-0830">Ubiquinone</keyword>
<dbReference type="PRINTS" id="PR01436">
    <property type="entry name" value="NADHDHGNASE2"/>
</dbReference>
<dbReference type="PANTHER" id="PTHR46552:SF1">
    <property type="entry name" value="NADH-UBIQUINONE OXIDOREDUCTASE CHAIN 2"/>
    <property type="match status" value="1"/>
</dbReference>
<dbReference type="AlphaFoldDB" id="A0A5C1REM5"/>
<evidence type="ECO:0000259" key="19">
    <source>
        <dbReference type="Pfam" id="PF06444"/>
    </source>
</evidence>
<evidence type="ECO:0000256" key="14">
    <source>
        <dbReference type="ARBA" id="ARBA00023128"/>
    </source>
</evidence>
<protein>
    <recommendedName>
        <fullName evidence="4 17">NADH-ubiquinone oxidoreductase chain 2</fullName>
        <ecNumber evidence="3 17">7.1.1.2</ecNumber>
    </recommendedName>
</protein>
<keyword evidence="11 17" id="KW-1133">Transmembrane helix</keyword>
<feature type="transmembrane region" description="Helical" evidence="17">
    <location>
        <begin position="272"/>
        <end position="291"/>
    </location>
</feature>
<feature type="domain" description="NADH:quinone oxidoreductase/Mrp antiporter transmembrane" evidence="18">
    <location>
        <begin position="23"/>
        <end position="285"/>
    </location>
</feature>
<keyword evidence="9 17" id="KW-1278">Translocase</keyword>
<dbReference type="InterPro" id="IPR003917">
    <property type="entry name" value="NADH_UbQ_OxRdtase_chain2"/>
</dbReference>
<dbReference type="GO" id="GO:0006120">
    <property type="term" value="P:mitochondrial electron transport, NADH to ubiquinone"/>
    <property type="evidence" value="ECO:0007669"/>
    <property type="project" value="InterPro"/>
</dbReference>
<keyword evidence="6 17" id="KW-0679">Respiratory chain</keyword>
<dbReference type="EMBL" id="MN099750">
    <property type="protein sequence ID" value="QEN17760.1"/>
    <property type="molecule type" value="Genomic_DNA"/>
</dbReference>
<feature type="transmembrane region" description="Helical" evidence="17">
    <location>
        <begin position="141"/>
        <end position="163"/>
    </location>
</feature>
<evidence type="ECO:0000256" key="6">
    <source>
        <dbReference type="ARBA" id="ARBA00022660"/>
    </source>
</evidence>
<dbReference type="InterPro" id="IPR050175">
    <property type="entry name" value="Complex_I_Subunit_2"/>
</dbReference>
<keyword evidence="12 17" id="KW-0520">NAD</keyword>
<feature type="transmembrane region" description="Helical" evidence="17">
    <location>
        <begin position="231"/>
        <end position="252"/>
    </location>
</feature>
<keyword evidence="14 17" id="KW-0496">Mitochondrion</keyword>
<evidence type="ECO:0000256" key="7">
    <source>
        <dbReference type="ARBA" id="ARBA00022692"/>
    </source>
</evidence>
<comment type="catalytic activity">
    <reaction evidence="16 17">
        <text>a ubiquinone + NADH + 5 H(+)(in) = a ubiquinol + NAD(+) + 4 H(+)(out)</text>
        <dbReference type="Rhea" id="RHEA:29091"/>
        <dbReference type="Rhea" id="RHEA-COMP:9565"/>
        <dbReference type="Rhea" id="RHEA-COMP:9566"/>
        <dbReference type="ChEBI" id="CHEBI:15378"/>
        <dbReference type="ChEBI" id="CHEBI:16389"/>
        <dbReference type="ChEBI" id="CHEBI:17976"/>
        <dbReference type="ChEBI" id="CHEBI:57540"/>
        <dbReference type="ChEBI" id="CHEBI:57945"/>
        <dbReference type="EC" id="7.1.1.2"/>
    </reaction>
</comment>
<evidence type="ECO:0000256" key="8">
    <source>
        <dbReference type="ARBA" id="ARBA00022792"/>
    </source>
</evidence>
<keyword evidence="8 17" id="KW-0999">Mitochondrion inner membrane</keyword>
<evidence type="ECO:0000256" key="9">
    <source>
        <dbReference type="ARBA" id="ARBA00022967"/>
    </source>
</evidence>
<dbReference type="InterPro" id="IPR010933">
    <property type="entry name" value="NADH_DH_su2_C"/>
</dbReference>
<accession>A0A5C1REM5</accession>
<evidence type="ECO:0000256" key="15">
    <source>
        <dbReference type="ARBA" id="ARBA00023136"/>
    </source>
</evidence>
<dbReference type="GO" id="GO:0008137">
    <property type="term" value="F:NADH dehydrogenase (ubiquinone) activity"/>
    <property type="evidence" value="ECO:0007669"/>
    <property type="project" value="UniProtKB-EC"/>
</dbReference>
<comment type="subcellular location">
    <subcellularLocation>
        <location evidence="1 17">Mitochondrion inner membrane</location>
        <topology evidence="1 17">Multi-pass membrane protein</topology>
    </subcellularLocation>
</comment>
<comment type="similarity">
    <text evidence="2 17">Belongs to the complex I subunit 2 family.</text>
</comment>
<evidence type="ECO:0000256" key="17">
    <source>
        <dbReference type="RuleBase" id="RU003403"/>
    </source>
</evidence>